<dbReference type="RefSeq" id="WP_125585764.1">
    <property type="nucleotide sequence ID" value="NZ_JBHTMO010000002.1"/>
</dbReference>
<dbReference type="NCBIfam" id="NF037970">
    <property type="entry name" value="vanZ_1"/>
    <property type="match status" value="1"/>
</dbReference>
<keyword evidence="4" id="KW-1185">Reference proteome</keyword>
<dbReference type="InterPro" id="IPR006976">
    <property type="entry name" value="VanZ-like"/>
</dbReference>
<dbReference type="Pfam" id="PF04892">
    <property type="entry name" value="VanZ"/>
    <property type="match status" value="1"/>
</dbReference>
<dbReference type="PIRSF" id="PIRSF019083">
    <property type="entry name" value="UCP019083_VanZ"/>
    <property type="match status" value="1"/>
</dbReference>
<feature type="transmembrane region" description="Helical" evidence="1">
    <location>
        <begin position="78"/>
        <end position="95"/>
    </location>
</feature>
<proteinExistence type="predicted"/>
<name>A0ABW4B9Q4_9LACO</name>
<sequence length="167" mass="19228">MLKKYNWLWLDLALLVVLFISSSMPYYDQSLVPELNAWLPPHFTWAFLNHIDFYWASQHVSVQAMGMAGFTEFFIRKLAHFSIFFVLGGAAILGLRTFTQPTWLRVLLAWLACAGVAALDEFHQMLTQDRTPLFQDVLLDATGALVGIALVSLVLALWRRRRRVRTR</sequence>
<feature type="transmembrane region" description="Helical" evidence="1">
    <location>
        <begin position="102"/>
        <end position="119"/>
    </location>
</feature>
<keyword evidence="1" id="KW-1133">Transmembrane helix</keyword>
<dbReference type="InterPro" id="IPR016747">
    <property type="entry name" value="Phosphotransbutyrylase"/>
</dbReference>
<feature type="transmembrane region" description="Helical" evidence="1">
    <location>
        <begin position="139"/>
        <end position="158"/>
    </location>
</feature>
<dbReference type="EMBL" id="JBHTMO010000002">
    <property type="protein sequence ID" value="MFD1392167.1"/>
    <property type="molecule type" value="Genomic_DNA"/>
</dbReference>
<keyword evidence="1" id="KW-0812">Transmembrane</keyword>
<feature type="transmembrane region" description="Helical" evidence="1">
    <location>
        <begin position="7"/>
        <end position="27"/>
    </location>
</feature>
<evidence type="ECO:0000259" key="2">
    <source>
        <dbReference type="Pfam" id="PF04892"/>
    </source>
</evidence>
<organism evidence="3 4">
    <name type="scientific">Lacticaseibacillus jixianensis</name>
    <dbReference type="NCBI Taxonomy" id="2486012"/>
    <lineage>
        <taxon>Bacteria</taxon>
        <taxon>Bacillati</taxon>
        <taxon>Bacillota</taxon>
        <taxon>Bacilli</taxon>
        <taxon>Lactobacillales</taxon>
        <taxon>Lactobacillaceae</taxon>
        <taxon>Lacticaseibacillus</taxon>
    </lineage>
</organism>
<keyword evidence="1" id="KW-0472">Membrane</keyword>
<dbReference type="Proteomes" id="UP001597249">
    <property type="component" value="Unassembled WGS sequence"/>
</dbReference>
<gene>
    <name evidence="3" type="ORF">ACFQ3L_00995</name>
</gene>
<evidence type="ECO:0000313" key="3">
    <source>
        <dbReference type="EMBL" id="MFD1392167.1"/>
    </source>
</evidence>
<evidence type="ECO:0000313" key="4">
    <source>
        <dbReference type="Proteomes" id="UP001597249"/>
    </source>
</evidence>
<accession>A0ABW4B9Q4</accession>
<reference evidence="4" key="1">
    <citation type="journal article" date="2019" name="Int. J. Syst. Evol. Microbiol.">
        <title>The Global Catalogue of Microorganisms (GCM) 10K type strain sequencing project: providing services to taxonomists for standard genome sequencing and annotation.</title>
        <authorList>
            <consortium name="The Broad Institute Genomics Platform"/>
            <consortium name="The Broad Institute Genome Sequencing Center for Infectious Disease"/>
            <person name="Wu L."/>
            <person name="Ma J."/>
        </authorList>
    </citation>
    <scope>NUCLEOTIDE SEQUENCE [LARGE SCALE GENOMIC DNA]</scope>
    <source>
        <strain evidence="4">CCM 8911</strain>
    </source>
</reference>
<protein>
    <submittedName>
        <fullName evidence="3">VanZ family protein</fullName>
    </submittedName>
</protein>
<comment type="caution">
    <text evidence="3">The sequence shown here is derived from an EMBL/GenBank/DDBJ whole genome shotgun (WGS) entry which is preliminary data.</text>
</comment>
<feature type="domain" description="VanZ-like" evidence="2">
    <location>
        <begin position="12"/>
        <end position="154"/>
    </location>
</feature>
<evidence type="ECO:0000256" key="1">
    <source>
        <dbReference type="SAM" id="Phobius"/>
    </source>
</evidence>